<sequence length="448" mass="49403">MKLRATSSILGRNWRQTSPTPASPAPQPAPALPQDKEDMDPELARYLNRSYWEQQQHQQPPQQKPSGDAAHILSPTHPSAPTSGARTLMSPSKLEPVKVMENYQNGETEEVDEFVSTLRTQLEIFVNRMKSNQCRGRPIANDTSVQTLFMNITAMHTQLLKYIHEQDDKRVNFERLQDKISQVRDARAALEALREEHRDRVRREREEQERIRQIQMMQKLEIMRKKKQEYLEYQRQLALHRMAESEREIFSKATGMPPPGPMGYPPMGYPPYPGAPGPMPGHMYPPQAEGAPPQGLPPMPQVGLPQGGVVPPPMSFQQPGPPPSMPQYQPLPPGHPAGMMPGPPGPAPPVAQPTFHQPPHIPPEFAPYNMQGLANTLPSVPGYPPAPGQPAPSAGPPQMQGQPPMMGGGPVHGVPEDMSGGAGQVLPPPQPGKSLAPQDQQAELISFD</sequence>
<gene>
    <name evidence="4" type="primary">Hrs_1</name>
    <name evidence="4" type="ORF">GWK47_033486</name>
</gene>
<dbReference type="PANTHER" id="PTHR46275">
    <property type="entry name" value="HEPATOCYTE GROWTH FACTOR-REGULATED TYROSINE KINASE SUBSTRATE"/>
    <property type="match status" value="1"/>
</dbReference>
<keyword evidence="4" id="KW-0418">Kinase</keyword>
<feature type="compositionally biased region" description="Polar residues" evidence="2">
    <location>
        <begin position="437"/>
        <end position="448"/>
    </location>
</feature>
<feature type="region of interest" description="Disordered" evidence="2">
    <location>
        <begin position="1"/>
        <end position="90"/>
    </location>
</feature>
<dbReference type="InterPro" id="IPR017073">
    <property type="entry name" value="HGS/VPS27"/>
</dbReference>
<evidence type="ECO:0000256" key="2">
    <source>
        <dbReference type="SAM" id="MobiDB-lite"/>
    </source>
</evidence>
<dbReference type="GO" id="GO:0043130">
    <property type="term" value="F:ubiquitin binding"/>
    <property type="evidence" value="ECO:0007669"/>
    <property type="project" value="TreeGrafter"/>
</dbReference>
<feature type="domain" description="Hepatocyte growth factor-regulated tyrosine kinase substrate helical" evidence="3">
    <location>
        <begin position="113"/>
        <end position="207"/>
    </location>
</feature>
<feature type="compositionally biased region" description="Low complexity" evidence="2">
    <location>
        <begin position="396"/>
        <end position="405"/>
    </location>
</feature>
<keyword evidence="5" id="KW-1185">Reference proteome</keyword>
<dbReference type="PANTHER" id="PTHR46275:SF1">
    <property type="entry name" value="HEPATOCYTE GROWTH FACTOR-REGULATED TYROSINE KINASE SUBSTRATE"/>
    <property type="match status" value="1"/>
</dbReference>
<dbReference type="AlphaFoldDB" id="A0A8J4YGX2"/>
<proteinExistence type="predicted"/>
<feature type="compositionally biased region" description="Polar residues" evidence="2">
    <location>
        <begin position="1"/>
        <end position="10"/>
    </location>
</feature>
<keyword evidence="1" id="KW-0175">Coiled coil</keyword>
<dbReference type="Pfam" id="PF12210">
    <property type="entry name" value="Hrs_helical"/>
    <property type="match status" value="1"/>
</dbReference>
<dbReference type="CDD" id="cd21387">
    <property type="entry name" value="GAT_Hrs"/>
    <property type="match status" value="1"/>
</dbReference>
<dbReference type="EMBL" id="JACEEZ010002765">
    <property type="protein sequence ID" value="KAG0727990.1"/>
    <property type="molecule type" value="Genomic_DNA"/>
</dbReference>
<dbReference type="InterPro" id="IPR024641">
    <property type="entry name" value="HRS_helical"/>
</dbReference>
<accession>A0A8J4YGX2</accession>
<feature type="compositionally biased region" description="Pro residues" evidence="2">
    <location>
        <begin position="381"/>
        <end position="395"/>
    </location>
</feature>
<feature type="compositionally biased region" description="Low complexity" evidence="2">
    <location>
        <begin position="54"/>
        <end position="65"/>
    </location>
</feature>
<feature type="coiled-coil region" evidence="1">
    <location>
        <begin position="173"/>
        <end position="214"/>
    </location>
</feature>
<name>A0A8J4YGX2_CHIOP</name>
<feature type="compositionally biased region" description="Pro residues" evidence="2">
    <location>
        <begin position="21"/>
        <end position="31"/>
    </location>
</feature>
<feature type="region of interest" description="Disordered" evidence="2">
    <location>
        <begin position="315"/>
        <end position="448"/>
    </location>
</feature>
<organism evidence="4 5">
    <name type="scientific">Chionoecetes opilio</name>
    <name type="common">Atlantic snow crab</name>
    <name type="synonym">Cancer opilio</name>
    <dbReference type="NCBI Taxonomy" id="41210"/>
    <lineage>
        <taxon>Eukaryota</taxon>
        <taxon>Metazoa</taxon>
        <taxon>Ecdysozoa</taxon>
        <taxon>Arthropoda</taxon>
        <taxon>Crustacea</taxon>
        <taxon>Multicrustacea</taxon>
        <taxon>Malacostraca</taxon>
        <taxon>Eumalacostraca</taxon>
        <taxon>Eucarida</taxon>
        <taxon>Decapoda</taxon>
        <taxon>Pleocyemata</taxon>
        <taxon>Brachyura</taxon>
        <taxon>Eubrachyura</taxon>
        <taxon>Majoidea</taxon>
        <taxon>Majidae</taxon>
        <taxon>Chionoecetes</taxon>
    </lineage>
</organism>
<evidence type="ECO:0000256" key="1">
    <source>
        <dbReference type="SAM" id="Coils"/>
    </source>
</evidence>
<evidence type="ECO:0000313" key="5">
    <source>
        <dbReference type="Proteomes" id="UP000770661"/>
    </source>
</evidence>
<dbReference type="GO" id="GO:0016301">
    <property type="term" value="F:kinase activity"/>
    <property type="evidence" value="ECO:0007669"/>
    <property type="project" value="UniProtKB-KW"/>
</dbReference>
<dbReference type="OrthoDB" id="957735at2759"/>
<dbReference type="GO" id="GO:0031623">
    <property type="term" value="P:receptor internalization"/>
    <property type="evidence" value="ECO:0007669"/>
    <property type="project" value="TreeGrafter"/>
</dbReference>
<comment type="caution">
    <text evidence="4">The sequence shown here is derived from an EMBL/GenBank/DDBJ whole genome shotgun (WGS) entry which is preliminary data.</text>
</comment>
<evidence type="ECO:0000259" key="3">
    <source>
        <dbReference type="Pfam" id="PF12210"/>
    </source>
</evidence>
<dbReference type="GO" id="GO:0032456">
    <property type="term" value="P:endocytic recycling"/>
    <property type="evidence" value="ECO:0007669"/>
    <property type="project" value="TreeGrafter"/>
</dbReference>
<feature type="compositionally biased region" description="Polar residues" evidence="2">
    <location>
        <begin position="76"/>
        <end position="85"/>
    </location>
</feature>
<keyword evidence="4" id="KW-0808">Transferase</keyword>
<dbReference type="Gene3D" id="1.20.5.1940">
    <property type="match status" value="1"/>
</dbReference>
<protein>
    <submittedName>
        <fullName evidence="4">Hepatocyte growth factor-regulated tyrosine kinase substrate</fullName>
    </submittedName>
</protein>
<dbReference type="Proteomes" id="UP000770661">
    <property type="component" value="Unassembled WGS sequence"/>
</dbReference>
<evidence type="ECO:0000313" key="4">
    <source>
        <dbReference type="EMBL" id="KAG0727990.1"/>
    </source>
</evidence>
<reference evidence="4" key="1">
    <citation type="submission" date="2020-07" db="EMBL/GenBank/DDBJ databases">
        <title>The High-quality genome of the commercially important snow crab, Chionoecetes opilio.</title>
        <authorList>
            <person name="Jeong J.-H."/>
            <person name="Ryu S."/>
        </authorList>
    </citation>
    <scope>NUCLEOTIDE SEQUENCE</scope>
    <source>
        <strain evidence="4">MADBK_172401_WGS</strain>
        <tissue evidence="4">Digestive gland</tissue>
    </source>
</reference>
<feature type="compositionally biased region" description="Pro residues" evidence="2">
    <location>
        <begin position="315"/>
        <end position="351"/>
    </location>
</feature>
<dbReference type="GO" id="GO:0005769">
    <property type="term" value="C:early endosome"/>
    <property type="evidence" value="ECO:0007669"/>
    <property type="project" value="TreeGrafter"/>
</dbReference>